<evidence type="ECO:0000259" key="7">
    <source>
        <dbReference type="PROSITE" id="PS51918"/>
    </source>
</evidence>
<evidence type="ECO:0000256" key="3">
    <source>
        <dbReference type="ARBA" id="ARBA00022723"/>
    </source>
</evidence>
<accession>A0ABW7FND1</accession>
<dbReference type="Proteomes" id="UP001606301">
    <property type="component" value="Unassembled WGS sequence"/>
</dbReference>
<dbReference type="RefSeq" id="WP_394400475.1">
    <property type="nucleotide sequence ID" value="NZ_JBIGHW010000013.1"/>
</dbReference>
<comment type="caution">
    <text evidence="8">The sequence shown here is derived from an EMBL/GenBank/DDBJ whole genome shotgun (WGS) entry which is preliminary data.</text>
</comment>
<dbReference type="Pfam" id="PF04055">
    <property type="entry name" value="Radical_SAM"/>
    <property type="match status" value="1"/>
</dbReference>
<evidence type="ECO:0000313" key="9">
    <source>
        <dbReference type="Proteomes" id="UP001606301"/>
    </source>
</evidence>
<proteinExistence type="predicted"/>
<feature type="domain" description="B12-binding" evidence="6">
    <location>
        <begin position="136"/>
        <end position="300"/>
    </location>
</feature>
<keyword evidence="4" id="KW-0408">Iron</keyword>
<dbReference type="InterPro" id="IPR007197">
    <property type="entry name" value="rSAM"/>
</dbReference>
<dbReference type="SMART" id="SM00729">
    <property type="entry name" value="Elp3"/>
    <property type="match status" value="1"/>
</dbReference>
<evidence type="ECO:0000313" key="8">
    <source>
        <dbReference type="EMBL" id="MFG6442831.1"/>
    </source>
</evidence>
<dbReference type="SUPFAM" id="SSF102114">
    <property type="entry name" value="Radical SAM enzymes"/>
    <property type="match status" value="1"/>
</dbReference>
<evidence type="ECO:0000256" key="1">
    <source>
        <dbReference type="ARBA" id="ARBA00001966"/>
    </source>
</evidence>
<dbReference type="InterPro" id="IPR036724">
    <property type="entry name" value="Cobalamin-bd_sf"/>
</dbReference>
<dbReference type="InterPro" id="IPR058240">
    <property type="entry name" value="rSAM_sf"/>
</dbReference>
<sequence>MSPASLRVLAVIPPMTQLNTPYPSTAYLTGFLRSRQIDAQQVDLALTLVLELFSPTGLAQIREIVQALPDDRRTPQTAWFDAEFDTLTAVTPRVLRFLQGQDPTLAHRINTRSFLPEGARFASLDHYLGEEGEDPLAWAFGALGLQDRARHLATLFLNDLADVLRDAVDERFEFVRYAEKLAAAQAHFDPLAEALAEPPHLIDRTLQRLTRQALEQHQPDVVLLSAPFPGSVYAALRIAQAIKAARPEVVCVLGGGYVNTELRELAEPRLFDFVDYVTLDAGERPLLALLEHVAGKRSKTRLVRTFWREEGTVRYTNFVEPDIPFDEVGTPTWDGLPLDRYLSLLDMLNPMNRLWSDGRWNKLTIAHGCYWKKCSFCDVSLDYISRYEAASAEVLVDRIEAIVKETGQTGFHFVDEAAPPKALKALAEELLRRNVAISWWGNIRFEKTFTPELCQLLADSGCIAISGGLEVASDRLLKLMKKGVSVEQVARVTKAFADAGVLVHAYLMYGFPTQTTQDTVDALEYVRQLFEHGCIHSGFFHRFACTVHSPVGMNPAEYGVTLQPLPPDGRFAKNDIAFIDPTQTDHDGLGQGLKKGLYNFMHGIGIDSDIRSWFPVRVPKTTVPRRFVERALYSKISQFIDS</sequence>
<evidence type="ECO:0000256" key="5">
    <source>
        <dbReference type="ARBA" id="ARBA00023014"/>
    </source>
</evidence>
<dbReference type="SFLD" id="SFLDS00029">
    <property type="entry name" value="Radical_SAM"/>
    <property type="match status" value="1"/>
</dbReference>
<reference evidence="8 9" key="1">
    <citation type="submission" date="2024-08" db="EMBL/GenBank/DDBJ databases">
        <authorList>
            <person name="Lu H."/>
        </authorList>
    </citation>
    <scope>NUCLEOTIDE SEQUENCE [LARGE SCALE GENOMIC DNA]</scope>
    <source>
        <strain evidence="8 9">LKC17W</strain>
    </source>
</reference>
<dbReference type="InterPro" id="IPR006638">
    <property type="entry name" value="Elp3/MiaA/NifB-like_rSAM"/>
</dbReference>
<evidence type="ECO:0000256" key="4">
    <source>
        <dbReference type="ARBA" id="ARBA00023004"/>
    </source>
</evidence>
<dbReference type="Gene3D" id="3.80.30.20">
    <property type="entry name" value="tm_1862 like domain"/>
    <property type="match status" value="1"/>
</dbReference>
<dbReference type="Gene3D" id="3.40.50.280">
    <property type="entry name" value="Cobalamin-binding domain"/>
    <property type="match status" value="1"/>
</dbReference>
<organism evidence="8 9">
    <name type="scientific">Pelomonas margarita</name>
    <dbReference type="NCBI Taxonomy" id="3299031"/>
    <lineage>
        <taxon>Bacteria</taxon>
        <taxon>Pseudomonadati</taxon>
        <taxon>Pseudomonadota</taxon>
        <taxon>Betaproteobacteria</taxon>
        <taxon>Burkholderiales</taxon>
        <taxon>Sphaerotilaceae</taxon>
        <taxon>Roseateles</taxon>
    </lineage>
</organism>
<name>A0ABW7FND1_9BURK</name>
<keyword evidence="5" id="KW-0411">Iron-sulfur</keyword>
<dbReference type="PANTHER" id="PTHR43409">
    <property type="entry name" value="ANAEROBIC MAGNESIUM-PROTOPORPHYRIN IX MONOMETHYL ESTER CYCLASE-RELATED"/>
    <property type="match status" value="1"/>
</dbReference>
<keyword evidence="9" id="KW-1185">Reference proteome</keyword>
<dbReference type="EMBL" id="JBIGHW010000013">
    <property type="protein sequence ID" value="MFG6442831.1"/>
    <property type="molecule type" value="Genomic_DNA"/>
</dbReference>
<dbReference type="PROSITE" id="PS51332">
    <property type="entry name" value="B12_BINDING"/>
    <property type="match status" value="1"/>
</dbReference>
<dbReference type="InterPro" id="IPR023404">
    <property type="entry name" value="rSAM_horseshoe"/>
</dbReference>
<protein>
    <submittedName>
        <fullName evidence="8">B12-binding domain-containing radical SAM protein</fullName>
    </submittedName>
</protein>
<keyword evidence="3" id="KW-0479">Metal-binding</keyword>
<comment type="cofactor">
    <cofactor evidence="1">
        <name>[4Fe-4S] cluster</name>
        <dbReference type="ChEBI" id="CHEBI:49883"/>
    </cofactor>
</comment>
<gene>
    <name evidence="8" type="ORF">ACG0Z3_19250</name>
</gene>
<feature type="domain" description="Radical SAM core" evidence="7">
    <location>
        <begin position="355"/>
        <end position="589"/>
    </location>
</feature>
<dbReference type="InterPro" id="IPR051198">
    <property type="entry name" value="BchE-like"/>
</dbReference>
<dbReference type="PANTHER" id="PTHR43409:SF7">
    <property type="entry name" value="BLL1977 PROTEIN"/>
    <property type="match status" value="1"/>
</dbReference>
<dbReference type="SUPFAM" id="SSF52242">
    <property type="entry name" value="Cobalamin (vitamin B12)-binding domain"/>
    <property type="match status" value="1"/>
</dbReference>
<dbReference type="InterPro" id="IPR006158">
    <property type="entry name" value="Cobalamin-bd"/>
</dbReference>
<keyword evidence="2" id="KW-0949">S-adenosyl-L-methionine</keyword>
<evidence type="ECO:0000259" key="6">
    <source>
        <dbReference type="PROSITE" id="PS51332"/>
    </source>
</evidence>
<dbReference type="SFLD" id="SFLDG01082">
    <property type="entry name" value="B12-binding_domain_containing"/>
    <property type="match status" value="1"/>
</dbReference>
<dbReference type="PROSITE" id="PS51918">
    <property type="entry name" value="RADICAL_SAM"/>
    <property type="match status" value="1"/>
</dbReference>
<evidence type="ECO:0000256" key="2">
    <source>
        <dbReference type="ARBA" id="ARBA00022691"/>
    </source>
</evidence>